<organism evidence="2 3">
    <name type="scientific">Diatrype stigma</name>
    <dbReference type="NCBI Taxonomy" id="117547"/>
    <lineage>
        <taxon>Eukaryota</taxon>
        <taxon>Fungi</taxon>
        <taxon>Dikarya</taxon>
        <taxon>Ascomycota</taxon>
        <taxon>Pezizomycotina</taxon>
        <taxon>Sordariomycetes</taxon>
        <taxon>Xylariomycetidae</taxon>
        <taxon>Xylariales</taxon>
        <taxon>Diatrypaceae</taxon>
        <taxon>Diatrype</taxon>
    </lineage>
</organism>
<dbReference type="InterPro" id="IPR038213">
    <property type="entry name" value="IFI6/IFI27-like_sf"/>
</dbReference>
<comment type="caution">
    <text evidence="2">The sequence shown here is derived from an EMBL/GenBank/DDBJ whole genome shotgun (WGS) entry which is preliminary data.</text>
</comment>
<keyword evidence="1" id="KW-1133">Transmembrane helix</keyword>
<evidence type="ECO:0000313" key="3">
    <source>
        <dbReference type="Proteomes" id="UP001320420"/>
    </source>
</evidence>
<keyword evidence="1" id="KW-0472">Membrane</keyword>
<dbReference type="Gene3D" id="6.10.110.10">
    <property type="match status" value="1"/>
</dbReference>
<accession>A0AAN9UPZ5</accession>
<keyword evidence="1" id="KW-0812">Transmembrane</keyword>
<sequence length="98" mass="9981">MEAIYIVDSVPGWVSQHLAPDGDGASFLSRILDSSLRLGSSLAAAFQSAMYGAFTPAGGLFATMTSLGILGWLAPLVTAVAALLALIPAGLVFGLVQD</sequence>
<dbReference type="Proteomes" id="UP001320420">
    <property type="component" value="Unassembled WGS sequence"/>
</dbReference>
<dbReference type="EMBL" id="JAKJXP020000031">
    <property type="protein sequence ID" value="KAK7753129.1"/>
    <property type="molecule type" value="Genomic_DNA"/>
</dbReference>
<keyword evidence="3" id="KW-1185">Reference proteome</keyword>
<evidence type="ECO:0000313" key="2">
    <source>
        <dbReference type="EMBL" id="KAK7753129.1"/>
    </source>
</evidence>
<reference evidence="2 3" key="1">
    <citation type="submission" date="2024-02" db="EMBL/GenBank/DDBJ databases">
        <title>De novo assembly and annotation of 12 fungi associated with fruit tree decline syndrome in Ontario, Canada.</title>
        <authorList>
            <person name="Sulman M."/>
            <person name="Ellouze W."/>
            <person name="Ilyukhin E."/>
        </authorList>
    </citation>
    <scope>NUCLEOTIDE SEQUENCE [LARGE SCALE GENOMIC DNA]</scope>
    <source>
        <strain evidence="2 3">M11/M66-122</strain>
    </source>
</reference>
<gene>
    <name evidence="2" type="ORF">SLS62_004860</name>
</gene>
<proteinExistence type="predicted"/>
<feature type="transmembrane region" description="Helical" evidence="1">
    <location>
        <begin position="69"/>
        <end position="96"/>
    </location>
</feature>
<protein>
    <submittedName>
        <fullName evidence="2">Uncharacterized protein</fullName>
    </submittedName>
</protein>
<evidence type="ECO:0000256" key="1">
    <source>
        <dbReference type="SAM" id="Phobius"/>
    </source>
</evidence>
<name>A0AAN9UPZ5_9PEZI</name>
<dbReference type="AlphaFoldDB" id="A0AAN9UPZ5"/>